<comment type="subcellular location">
    <subcellularLocation>
        <location evidence="1 4">Bacterial flagellum basal body</location>
    </subcellularLocation>
</comment>
<keyword evidence="8" id="KW-1185">Reference proteome</keyword>
<dbReference type="SUPFAM" id="SSF117143">
    <property type="entry name" value="Flagellar hook protein flgE"/>
    <property type="match status" value="1"/>
</dbReference>
<dbReference type="EMBL" id="JBHSDH010000007">
    <property type="protein sequence ID" value="MFC4291058.1"/>
    <property type="molecule type" value="Genomic_DNA"/>
</dbReference>
<comment type="caution">
    <text evidence="7">The sequence shown here is derived from an EMBL/GenBank/DDBJ whole genome shotgun (WGS) entry which is preliminary data.</text>
</comment>
<evidence type="ECO:0000259" key="5">
    <source>
        <dbReference type="Pfam" id="PF06429"/>
    </source>
</evidence>
<dbReference type="PANTHER" id="PTHR30435">
    <property type="entry name" value="FLAGELLAR PROTEIN"/>
    <property type="match status" value="1"/>
</dbReference>
<evidence type="ECO:0000259" key="6">
    <source>
        <dbReference type="Pfam" id="PF22692"/>
    </source>
</evidence>
<organism evidence="7 8">
    <name type="scientific">Sphingorhabdus arenilitoris</name>
    <dbReference type="NCBI Taxonomy" id="1490041"/>
    <lineage>
        <taxon>Bacteria</taxon>
        <taxon>Pseudomonadati</taxon>
        <taxon>Pseudomonadota</taxon>
        <taxon>Alphaproteobacteria</taxon>
        <taxon>Sphingomonadales</taxon>
        <taxon>Sphingomonadaceae</taxon>
        <taxon>Sphingorhabdus</taxon>
    </lineage>
</organism>
<proteinExistence type="inferred from homology"/>
<name>A0ABV8RCJ5_9SPHN</name>
<dbReference type="InterPro" id="IPR010930">
    <property type="entry name" value="Flg_bb/hook_C_dom"/>
</dbReference>
<keyword evidence="7" id="KW-0966">Cell projection</keyword>
<dbReference type="Pfam" id="PF06429">
    <property type="entry name" value="Flg_bbr_C"/>
    <property type="match status" value="1"/>
</dbReference>
<keyword evidence="7" id="KW-0282">Flagellum</keyword>
<dbReference type="RefSeq" id="WP_381420659.1">
    <property type="nucleotide sequence ID" value="NZ_JBHSDH010000007.1"/>
</dbReference>
<dbReference type="NCBIfam" id="TIGR03506">
    <property type="entry name" value="FlgEFG_subfam"/>
    <property type="match status" value="1"/>
</dbReference>
<comment type="similarity">
    <text evidence="2 4">Belongs to the flagella basal body rod proteins family.</text>
</comment>
<protein>
    <submittedName>
        <fullName evidence="7">Flagellar hook-basal body protein</fullName>
    </submittedName>
</protein>
<dbReference type="InterPro" id="IPR020013">
    <property type="entry name" value="Flagellar_FlgE/F/G"/>
</dbReference>
<reference evidence="8" key="1">
    <citation type="journal article" date="2019" name="Int. J. Syst. Evol. Microbiol.">
        <title>The Global Catalogue of Microorganisms (GCM) 10K type strain sequencing project: providing services to taxonomists for standard genome sequencing and annotation.</title>
        <authorList>
            <consortium name="The Broad Institute Genomics Platform"/>
            <consortium name="The Broad Institute Genome Sequencing Center for Infectious Disease"/>
            <person name="Wu L."/>
            <person name="Ma J."/>
        </authorList>
    </citation>
    <scope>NUCLEOTIDE SEQUENCE [LARGE SCALE GENOMIC DNA]</scope>
    <source>
        <strain evidence="8">CECT 8531</strain>
    </source>
</reference>
<evidence type="ECO:0000313" key="7">
    <source>
        <dbReference type="EMBL" id="MFC4291058.1"/>
    </source>
</evidence>
<feature type="domain" description="Flagellar basal-body/hook protein C-terminal" evidence="5">
    <location>
        <begin position="182"/>
        <end position="226"/>
    </location>
</feature>
<dbReference type="InterPro" id="IPR053967">
    <property type="entry name" value="LlgE_F_G-like_D1"/>
</dbReference>
<dbReference type="Pfam" id="PF22692">
    <property type="entry name" value="LlgE_F_G_D1"/>
    <property type="match status" value="1"/>
</dbReference>
<evidence type="ECO:0000313" key="8">
    <source>
        <dbReference type="Proteomes" id="UP001595887"/>
    </source>
</evidence>
<accession>A0ABV8RCJ5</accession>
<dbReference type="Proteomes" id="UP001595887">
    <property type="component" value="Unassembled WGS sequence"/>
</dbReference>
<evidence type="ECO:0000256" key="1">
    <source>
        <dbReference type="ARBA" id="ARBA00004117"/>
    </source>
</evidence>
<evidence type="ECO:0000256" key="2">
    <source>
        <dbReference type="ARBA" id="ARBA00009677"/>
    </source>
</evidence>
<dbReference type="PANTHER" id="PTHR30435:SF19">
    <property type="entry name" value="FLAGELLAR BASAL-BODY ROD PROTEIN FLGG"/>
    <property type="match status" value="1"/>
</dbReference>
<keyword evidence="7" id="KW-0969">Cilium</keyword>
<feature type="domain" description="Flagellar hook protein FlgE/F/G-like D1" evidence="6">
    <location>
        <begin position="78"/>
        <end position="141"/>
    </location>
</feature>
<sequence>MGYIVDLAAVILGQSERRAETIAQNLSNSVTPGFKRSIPFSSLVDRAAISSQDASNISVATDTRPGKLVKTGNPVDMAISGSGYFAVSKDGVIGYTRDGRFSLAEDGSLINSQGGTLQGEDGADITILSSTFSVKEDGVIYENGIRTAKIGIFNPLRDQNQLSNNAAVGQFAASDPKEYTVQQGWYEASNVTSGDEMVMLMETLRRAESGQRIMNVYDDLMGRAISAFGESGR</sequence>
<dbReference type="InterPro" id="IPR037925">
    <property type="entry name" value="FlgE/F/G-like"/>
</dbReference>
<gene>
    <name evidence="7" type="ORF">ACFOWX_01375</name>
</gene>
<evidence type="ECO:0000256" key="3">
    <source>
        <dbReference type="ARBA" id="ARBA00023143"/>
    </source>
</evidence>
<keyword evidence="3 4" id="KW-0975">Bacterial flagellum</keyword>
<evidence type="ECO:0000256" key="4">
    <source>
        <dbReference type="RuleBase" id="RU362116"/>
    </source>
</evidence>